<accession>A0ABQ9YE94</accession>
<evidence type="ECO:0000313" key="2">
    <source>
        <dbReference type="EMBL" id="KAK2962095.1"/>
    </source>
</evidence>
<evidence type="ECO:0000256" key="1">
    <source>
        <dbReference type="SAM" id="MobiDB-lite"/>
    </source>
</evidence>
<dbReference type="EMBL" id="JARBJD010000012">
    <property type="protein sequence ID" value="KAK2962095.1"/>
    <property type="molecule type" value="Genomic_DNA"/>
</dbReference>
<dbReference type="Proteomes" id="UP001281761">
    <property type="component" value="Unassembled WGS sequence"/>
</dbReference>
<reference evidence="2 3" key="1">
    <citation type="journal article" date="2022" name="bioRxiv">
        <title>Genomics of Preaxostyla Flagellates Illuminates Evolutionary Transitions and the Path Towards Mitochondrial Loss.</title>
        <authorList>
            <person name="Novak L.V.F."/>
            <person name="Treitli S.C."/>
            <person name="Pyrih J."/>
            <person name="Halakuc P."/>
            <person name="Pipaliya S.V."/>
            <person name="Vacek V."/>
            <person name="Brzon O."/>
            <person name="Soukal P."/>
            <person name="Eme L."/>
            <person name="Dacks J.B."/>
            <person name="Karnkowska A."/>
            <person name="Elias M."/>
            <person name="Hampl V."/>
        </authorList>
    </citation>
    <scope>NUCLEOTIDE SEQUENCE [LARGE SCALE GENOMIC DNA]</scope>
    <source>
        <strain evidence="2">NAU3</strain>
        <tissue evidence="2">Gut</tissue>
    </source>
</reference>
<keyword evidence="3" id="KW-1185">Reference proteome</keyword>
<evidence type="ECO:0000313" key="3">
    <source>
        <dbReference type="Proteomes" id="UP001281761"/>
    </source>
</evidence>
<sequence>MHQQTGESVHTAVVRDNPSEQPLEDWQATLSSMLQTSIGQSIQFIPWSPLGVDLSLNTPPNPAQSRIPFVFHSYLVDNYPFMKQDTGIQLFADQPLSLFQDTFYYQSEEDYISQQPGFVRTVVKQEDGTSFEKKQREKLRIPGIAVVFDGAGFTPS</sequence>
<protein>
    <submittedName>
        <fullName evidence="2">Uncharacterized protein</fullName>
    </submittedName>
</protein>
<comment type="caution">
    <text evidence="2">The sequence shown here is derived from an EMBL/GenBank/DDBJ whole genome shotgun (WGS) entry which is preliminary data.</text>
</comment>
<proteinExistence type="predicted"/>
<gene>
    <name evidence="2" type="ORF">BLNAU_2755</name>
</gene>
<name>A0ABQ9YE94_9EUKA</name>
<organism evidence="2 3">
    <name type="scientific">Blattamonas nauphoetae</name>
    <dbReference type="NCBI Taxonomy" id="2049346"/>
    <lineage>
        <taxon>Eukaryota</taxon>
        <taxon>Metamonada</taxon>
        <taxon>Preaxostyla</taxon>
        <taxon>Oxymonadida</taxon>
        <taxon>Blattamonas</taxon>
    </lineage>
</organism>
<feature type="region of interest" description="Disordered" evidence="1">
    <location>
        <begin position="1"/>
        <end position="21"/>
    </location>
</feature>